<accession>A0A3N4M861</accession>
<protein>
    <submittedName>
        <fullName evidence="1">TerB family tellurite resistance protein</fullName>
    </submittedName>
</protein>
<dbReference type="AlphaFoldDB" id="A0A3N4M861"/>
<sequence>MAVRGQANELAQLALNIEKLAQFKNILSDLKKGYEIVSRGYGAVKDLTKGNFSIHKTFLDALMEASPAVKKYRKVGQIIEYQIDLVRYTRQALKRFRAGNLFNPGELNYLEAVCTSLLKGSLRSLDELATIITSGKVRMSDDERLRAIDDICSDMEQRVNFFKWFSDNASVLQFQRQREQSEIKGMRSLQGMKY</sequence>
<name>A0A3N4M861_9BACT</name>
<gene>
    <name evidence="1" type="ORF">EG028_19640</name>
</gene>
<dbReference type="EMBL" id="RMBX01000011">
    <property type="protein sequence ID" value="RPD39538.1"/>
    <property type="molecule type" value="Genomic_DNA"/>
</dbReference>
<comment type="caution">
    <text evidence="1">The sequence shown here is derived from an EMBL/GenBank/DDBJ whole genome shotgun (WGS) entry which is preliminary data.</text>
</comment>
<keyword evidence="2" id="KW-1185">Reference proteome</keyword>
<dbReference type="OrthoDB" id="826958at2"/>
<reference evidence="2" key="1">
    <citation type="submission" date="2018-11" db="EMBL/GenBank/DDBJ databases">
        <title>Chitinophaga lutea sp.nov., isolate from arsenic contaminated soil.</title>
        <authorList>
            <person name="Zong Y."/>
        </authorList>
    </citation>
    <scope>NUCLEOTIDE SEQUENCE [LARGE SCALE GENOMIC DNA]</scope>
    <source>
        <strain evidence="2">YLT18</strain>
    </source>
</reference>
<evidence type="ECO:0000313" key="2">
    <source>
        <dbReference type="Proteomes" id="UP000279089"/>
    </source>
</evidence>
<evidence type="ECO:0000313" key="1">
    <source>
        <dbReference type="EMBL" id="RPD39538.1"/>
    </source>
</evidence>
<proteinExistence type="predicted"/>
<organism evidence="1 2">
    <name type="scientific">Chitinophaga barathri</name>
    <dbReference type="NCBI Taxonomy" id="1647451"/>
    <lineage>
        <taxon>Bacteria</taxon>
        <taxon>Pseudomonadati</taxon>
        <taxon>Bacteroidota</taxon>
        <taxon>Chitinophagia</taxon>
        <taxon>Chitinophagales</taxon>
        <taxon>Chitinophagaceae</taxon>
        <taxon>Chitinophaga</taxon>
    </lineage>
</organism>
<dbReference type="Proteomes" id="UP000279089">
    <property type="component" value="Unassembled WGS sequence"/>
</dbReference>